<feature type="transmembrane region" description="Helical" evidence="9">
    <location>
        <begin position="319"/>
        <end position="342"/>
    </location>
</feature>
<keyword evidence="3 9" id="KW-0812">Transmembrane</keyword>
<dbReference type="GO" id="GO:0005886">
    <property type="term" value="C:plasma membrane"/>
    <property type="evidence" value="ECO:0007669"/>
    <property type="project" value="UniProtKB-SubCell"/>
</dbReference>
<keyword evidence="6 9" id="KW-0472">Membrane</keyword>
<comment type="similarity">
    <text evidence="9">Belongs to the insect chemoreceptor superfamily. Heteromeric odorant receptor channel (TC 1.A.69) family.</text>
</comment>
<keyword evidence="7 9" id="KW-0675">Receptor</keyword>
<keyword evidence="4 9" id="KW-0552">Olfaction</keyword>
<evidence type="ECO:0000256" key="3">
    <source>
        <dbReference type="ARBA" id="ARBA00022692"/>
    </source>
</evidence>
<evidence type="ECO:0000256" key="2">
    <source>
        <dbReference type="ARBA" id="ARBA00022606"/>
    </source>
</evidence>
<feature type="transmembrane region" description="Helical" evidence="9">
    <location>
        <begin position="44"/>
        <end position="66"/>
    </location>
</feature>
<evidence type="ECO:0000256" key="1">
    <source>
        <dbReference type="ARBA" id="ARBA00004141"/>
    </source>
</evidence>
<organism evidence="10">
    <name type="scientific">Dendrolimus punctatus</name>
    <name type="common">masson pine moth</name>
    <dbReference type="NCBI Taxonomy" id="238572"/>
    <lineage>
        <taxon>Eukaryota</taxon>
        <taxon>Metazoa</taxon>
        <taxon>Ecdysozoa</taxon>
        <taxon>Arthropoda</taxon>
        <taxon>Hexapoda</taxon>
        <taxon>Insecta</taxon>
        <taxon>Pterygota</taxon>
        <taxon>Neoptera</taxon>
        <taxon>Endopterygota</taxon>
        <taxon>Lepidoptera</taxon>
        <taxon>Glossata</taxon>
        <taxon>Ditrysia</taxon>
        <taxon>Bombycoidea</taxon>
        <taxon>Lasiocampidae</taxon>
        <taxon>Dendrolimus</taxon>
    </lineage>
</organism>
<feature type="transmembrane region" description="Helical" evidence="9">
    <location>
        <begin position="138"/>
        <end position="157"/>
    </location>
</feature>
<comment type="subcellular location">
    <subcellularLocation>
        <location evidence="9">Cell membrane</location>
        <topology evidence="9">Multi-pass membrane protein</topology>
    </subcellularLocation>
    <subcellularLocation>
        <location evidence="1">Membrane</location>
        <topology evidence="1">Multi-pass membrane protein</topology>
    </subcellularLocation>
</comment>
<dbReference type="PANTHER" id="PTHR21137:SF42">
    <property type="entry name" value="ODORANT RECEPTOR 83A"/>
    <property type="match status" value="1"/>
</dbReference>
<dbReference type="Pfam" id="PF02949">
    <property type="entry name" value="7tm_6"/>
    <property type="match status" value="1"/>
</dbReference>
<sequence length="449" mass="52139">MEHKVREEKIQKYLNYMELPLKIAGCWDWFPKPKNETQILVNHVYFGMVLFVLTNITVALAINLYTEWQDIMSSLDKIADSLPLLVSLAIVTYHSVYRKEFYELIRFLDENFKYRSANGLTNMTMLNSYKAAKSFWKVYTACTMFSVTMYAVSPVVFHLWTKEPIQSWIYMDVTKSPFIEFVFLRSCLAQLFVGLAMGQFGVFFAANAILICGQLDLLCCSLRNVRYTAMLRCGVRHAALLNKHADILNDEMHSYMYNSSEMTQSVYHYDQKMITNFATRINRFDIYERCFDDATSTALRDCARLCQVVMEYKDKFESFVSPLLALRVVQVTLYLCTLLYAATLKFDMITVEYLAAVALDTFIYCYFGNQIILQASRVSTAAYQSTWHAMDISSRRMLLNILLANRRPVVVRAGRFLPMDLHTFVVIIKTSFSYYTLLVNVNETRRNAI</sequence>
<protein>
    <recommendedName>
        <fullName evidence="9">Odorant receptor</fullName>
    </recommendedName>
</protein>
<keyword evidence="2 9" id="KW-0716">Sensory transduction</keyword>
<proteinExistence type="evidence at transcript level"/>
<dbReference type="PANTHER" id="PTHR21137">
    <property type="entry name" value="ODORANT RECEPTOR"/>
    <property type="match status" value="1"/>
</dbReference>
<dbReference type="AlphaFoldDB" id="A0A2K8GL44"/>
<evidence type="ECO:0000256" key="4">
    <source>
        <dbReference type="ARBA" id="ARBA00022725"/>
    </source>
</evidence>
<gene>
    <name evidence="10" type="primary">OR31</name>
</gene>
<evidence type="ECO:0000256" key="7">
    <source>
        <dbReference type="ARBA" id="ARBA00023170"/>
    </source>
</evidence>
<dbReference type="GO" id="GO:0007165">
    <property type="term" value="P:signal transduction"/>
    <property type="evidence" value="ECO:0007669"/>
    <property type="project" value="UniProtKB-KW"/>
</dbReference>
<reference evidence="10" key="1">
    <citation type="submission" date="2016-11" db="EMBL/GenBank/DDBJ databases">
        <authorList>
            <person name="Jaros S."/>
            <person name="Januszkiewicz K."/>
            <person name="Wedrychowicz H."/>
        </authorList>
    </citation>
    <scope>NUCLEOTIDE SEQUENCE</scope>
</reference>
<evidence type="ECO:0000256" key="6">
    <source>
        <dbReference type="ARBA" id="ARBA00023136"/>
    </source>
</evidence>
<feature type="transmembrane region" description="Helical" evidence="9">
    <location>
        <begin position="348"/>
        <end position="367"/>
    </location>
</feature>
<dbReference type="GO" id="GO:0005549">
    <property type="term" value="F:odorant binding"/>
    <property type="evidence" value="ECO:0007669"/>
    <property type="project" value="InterPro"/>
</dbReference>
<evidence type="ECO:0000313" key="10">
    <source>
        <dbReference type="EMBL" id="ARO70511.1"/>
    </source>
</evidence>
<reference evidence="10" key="2">
    <citation type="journal article" date="2018" name="Front. Physiol.">
        <title>Dynamic Changes in Chemosensory Gene Expression during the Dendrolimus punctatus Mating Process.</title>
        <authorList>
            <person name="Zhang S.F."/>
            <person name="Zhang Z."/>
            <person name="Kong X.B."/>
            <person name="Wang H.B."/>
            <person name="Liu F."/>
        </authorList>
    </citation>
    <scope>NUCLEOTIDE SEQUENCE</scope>
</reference>
<evidence type="ECO:0000256" key="8">
    <source>
        <dbReference type="ARBA" id="ARBA00023224"/>
    </source>
</evidence>
<dbReference type="InterPro" id="IPR004117">
    <property type="entry name" value="7tm6_olfct_rcpt"/>
</dbReference>
<dbReference type="GO" id="GO:0004984">
    <property type="term" value="F:olfactory receptor activity"/>
    <property type="evidence" value="ECO:0007669"/>
    <property type="project" value="InterPro"/>
</dbReference>
<evidence type="ECO:0000256" key="5">
    <source>
        <dbReference type="ARBA" id="ARBA00022989"/>
    </source>
</evidence>
<evidence type="ECO:0000256" key="9">
    <source>
        <dbReference type="RuleBase" id="RU351113"/>
    </source>
</evidence>
<keyword evidence="5 9" id="KW-1133">Transmembrane helix</keyword>
<feature type="transmembrane region" description="Helical" evidence="9">
    <location>
        <begin position="203"/>
        <end position="222"/>
    </location>
</feature>
<keyword evidence="8 9" id="KW-0807">Transducer</keyword>
<comment type="caution">
    <text evidence="9">Lacks conserved residue(s) required for the propagation of feature annotation.</text>
</comment>
<feature type="transmembrane region" description="Helical" evidence="9">
    <location>
        <begin position="78"/>
        <end position="97"/>
    </location>
</feature>
<name>A0A2K8GL44_9NEOP</name>
<dbReference type="EMBL" id="KY225499">
    <property type="protein sequence ID" value="ARO70511.1"/>
    <property type="molecule type" value="mRNA"/>
</dbReference>
<accession>A0A2K8GL44</accession>